<dbReference type="EMBL" id="LGRX02024042">
    <property type="protein sequence ID" value="KAK3254169.1"/>
    <property type="molecule type" value="Genomic_DNA"/>
</dbReference>
<evidence type="ECO:0000256" key="1">
    <source>
        <dbReference type="SAM" id="MobiDB-lite"/>
    </source>
</evidence>
<evidence type="ECO:0000313" key="3">
    <source>
        <dbReference type="EMBL" id="KAK3254169.1"/>
    </source>
</evidence>
<dbReference type="AlphaFoldDB" id="A0AAE0F797"/>
<comment type="caution">
    <text evidence="3">The sequence shown here is derived from an EMBL/GenBank/DDBJ whole genome shotgun (WGS) entry which is preliminary data.</text>
</comment>
<accession>A0AAE0F797</accession>
<sequence>MVIQTGFVTVYAIFFNFQKFNKAIAVGLVALITVFWKGSVMKGVITGFLDFLRGCYAKVAYLCQMLRFVLLGEKIVPKYYTKRVCAAAAVAVQVVWGQGGVGGQSFGEMAGFGLEAKVVRGGTGFVSSVRGGLRGEGGASQSEQLLADIHLVSPLEAQLQKVAYFLLLVSWIIITWVLLTYSMLIREMMGTEAETELIGVWATTLVVEMFGVETLKLIGIRLVVDEVMRRVEEAFTGVDWVQKWYERHIIAIAAGDLQEGEADGDQDLGDDADYDGGEGFGGDNDTDTGNM</sequence>
<reference evidence="3 4" key="1">
    <citation type="journal article" date="2015" name="Genome Biol. Evol.">
        <title>Comparative Genomics of a Bacterivorous Green Alga Reveals Evolutionary Causalities and Consequences of Phago-Mixotrophic Mode of Nutrition.</title>
        <authorList>
            <person name="Burns J.A."/>
            <person name="Paasch A."/>
            <person name="Narechania A."/>
            <person name="Kim E."/>
        </authorList>
    </citation>
    <scope>NUCLEOTIDE SEQUENCE [LARGE SCALE GENOMIC DNA]</scope>
    <source>
        <strain evidence="3 4">PLY_AMNH</strain>
    </source>
</reference>
<feature type="region of interest" description="Disordered" evidence="1">
    <location>
        <begin position="260"/>
        <end position="291"/>
    </location>
</feature>
<proteinExistence type="predicted"/>
<keyword evidence="2" id="KW-0472">Membrane</keyword>
<feature type="compositionally biased region" description="Acidic residues" evidence="1">
    <location>
        <begin position="260"/>
        <end position="276"/>
    </location>
</feature>
<keyword evidence="2" id="KW-1133">Transmembrane helix</keyword>
<gene>
    <name evidence="3" type="ORF">CYMTET_36611</name>
</gene>
<organism evidence="3 4">
    <name type="scientific">Cymbomonas tetramitiformis</name>
    <dbReference type="NCBI Taxonomy" id="36881"/>
    <lineage>
        <taxon>Eukaryota</taxon>
        <taxon>Viridiplantae</taxon>
        <taxon>Chlorophyta</taxon>
        <taxon>Pyramimonadophyceae</taxon>
        <taxon>Pyramimonadales</taxon>
        <taxon>Pyramimonadaceae</taxon>
        <taxon>Cymbomonas</taxon>
    </lineage>
</organism>
<protein>
    <submittedName>
        <fullName evidence="3">Uncharacterized protein</fullName>
    </submittedName>
</protein>
<keyword evidence="4" id="KW-1185">Reference proteome</keyword>
<keyword evidence="2" id="KW-0812">Transmembrane</keyword>
<feature type="transmembrane region" description="Helical" evidence="2">
    <location>
        <begin position="20"/>
        <end position="36"/>
    </location>
</feature>
<feature type="transmembrane region" description="Helical" evidence="2">
    <location>
        <begin position="162"/>
        <end position="185"/>
    </location>
</feature>
<name>A0AAE0F797_9CHLO</name>
<evidence type="ECO:0000313" key="4">
    <source>
        <dbReference type="Proteomes" id="UP001190700"/>
    </source>
</evidence>
<dbReference type="Proteomes" id="UP001190700">
    <property type="component" value="Unassembled WGS sequence"/>
</dbReference>
<feature type="transmembrane region" description="Helical" evidence="2">
    <location>
        <begin position="197"/>
        <end position="220"/>
    </location>
</feature>
<evidence type="ECO:0000256" key="2">
    <source>
        <dbReference type="SAM" id="Phobius"/>
    </source>
</evidence>